<dbReference type="InterPro" id="IPR036737">
    <property type="entry name" value="OmpA-like_sf"/>
</dbReference>
<evidence type="ECO:0000256" key="3">
    <source>
        <dbReference type="ARBA" id="ARBA00022452"/>
    </source>
</evidence>
<dbReference type="CDD" id="cd22249">
    <property type="entry name" value="UDM1_RNF168_RNF169-like"/>
    <property type="match status" value="1"/>
</dbReference>
<keyword evidence="8" id="KW-0998">Cell outer membrane</keyword>
<evidence type="ECO:0000313" key="13">
    <source>
        <dbReference type="EMBL" id="MFH6772233.1"/>
    </source>
</evidence>
<feature type="domain" description="OmpA-like" evidence="12">
    <location>
        <begin position="286"/>
        <end position="407"/>
    </location>
</feature>
<evidence type="ECO:0000256" key="11">
    <source>
        <dbReference type="SAM" id="SignalP"/>
    </source>
</evidence>
<dbReference type="CDD" id="cd07185">
    <property type="entry name" value="OmpA_C-like"/>
    <property type="match status" value="1"/>
</dbReference>
<dbReference type="SUPFAM" id="SSF103088">
    <property type="entry name" value="OmpA-like"/>
    <property type="match status" value="1"/>
</dbReference>
<dbReference type="InterPro" id="IPR006664">
    <property type="entry name" value="OMP_bac"/>
</dbReference>
<dbReference type="Pfam" id="PF00691">
    <property type="entry name" value="OmpA"/>
    <property type="match status" value="1"/>
</dbReference>
<dbReference type="PANTHER" id="PTHR30329:SF21">
    <property type="entry name" value="LIPOPROTEIN YIAD-RELATED"/>
    <property type="match status" value="1"/>
</dbReference>
<feature type="chain" id="PRO_5047424367" evidence="11">
    <location>
        <begin position="20"/>
        <end position="407"/>
    </location>
</feature>
<reference evidence="13 14" key="1">
    <citation type="submission" date="2024-02" db="EMBL/GenBank/DDBJ databases">
        <title>A Gaetbulibacter species isolated from tidal flats and genomic insights of their niches.</title>
        <authorList>
            <person name="Ye Y."/>
        </authorList>
    </citation>
    <scope>NUCLEOTIDE SEQUENCE [LARGE SCALE GENOMIC DNA]</scope>
    <source>
        <strain evidence="13 14">KYW382</strain>
    </source>
</reference>
<comment type="caution">
    <text evidence="13">The sequence shown here is derived from an EMBL/GenBank/DDBJ whole genome shotgun (WGS) entry which is preliminary data.</text>
</comment>
<keyword evidence="4" id="KW-0812">Transmembrane</keyword>
<proteinExistence type="predicted"/>
<keyword evidence="11" id="KW-0732">Signal</keyword>
<dbReference type="Gene3D" id="2.40.160.20">
    <property type="match status" value="1"/>
</dbReference>
<evidence type="ECO:0000313" key="14">
    <source>
        <dbReference type="Proteomes" id="UP001610100"/>
    </source>
</evidence>
<feature type="signal peptide" evidence="11">
    <location>
        <begin position="1"/>
        <end position="19"/>
    </location>
</feature>
<keyword evidence="6" id="KW-0626">Porin</keyword>
<evidence type="ECO:0000256" key="4">
    <source>
        <dbReference type="ARBA" id="ARBA00022692"/>
    </source>
</evidence>
<evidence type="ECO:0000259" key="12">
    <source>
        <dbReference type="PROSITE" id="PS51123"/>
    </source>
</evidence>
<dbReference type="Proteomes" id="UP001610100">
    <property type="component" value="Unassembled WGS sequence"/>
</dbReference>
<keyword evidence="2" id="KW-0813">Transport</keyword>
<evidence type="ECO:0000256" key="1">
    <source>
        <dbReference type="ARBA" id="ARBA00004571"/>
    </source>
</evidence>
<protein>
    <submittedName>
        <fullName evidence="13">OmpA family protein</fullName>
    </submittedName>
</protein>
<organism evidence="13 14">
    <name type="scientific">Gaetbulibacter aestuarii</name>
    <dbReference type="NCBI Taxonomy" id="1502358"/>
    <lineage>
        <taxon>Bacteria</taxon>
        <taxon>Pseudomonadati</taxon>
        <taxon>Bacteroidota</taxon>
        <taxon>Flavobacteriia</taxon>
        <taxon>Flavobacteriales</taxon>
        <taxon>Flavobacteriaceae</taxon>
        <taxon>Gaetbulibacter</taxon>
    </lineage>
</organism>
<evidence type="ECO:0000256" key="5">
    <source>
        <dbReference type="ARBA" id="ARBA00023065"/>
    </source>
</evidence>
<sequence>MLQKAVLYFCFFSTLMAFAQSPDLETSANKALDSLLTEVPELTSKDSVIVSTSMFGVGMNIVDDSDDRTGKVFDLKSGWNYAPYPSRLSLGKYWRSGLGLEGIASYNHYKKGKIVGGSPLPEGKNYWALDARLSYDLRKLIGDNGWFDPYVGVGLGVNTAVGQTRATYNAIFGSRFWFSDRWGIDINTTGKWTMNPDLTDHIQHAAGVVYRFNYEKDLSKKGEKKLAEIEYIQKENERIKDSVFKALKAKEEAYKRAQEEARQKEAERLEQERKAKEAAREKERQDIQNQLEALEPIYYNFDRSFLTQTSRKTLEGLMAIFKAHPGLVLEVGANTDSRGSDAYNMKLSERRLQSVLDYLEDEGIPSDQLVGKAYGETNLVNECDDNTPCSEAKHRLNRRADFKIVSF</sequence>
<dbReference type="InterPro" id="IPR050330">
    <property type="entry name" value="Bact_OuterMem_StrucFunc"/>
</dbReference>
<dbReference type="PROSITE" id="PS51123">
    <property type="entry name" value="OMPA_2"/>
    <property type="match status" value="1"/>
</dbReference>
<comment type="subcellular location">
    <subcellularLocation>
        <location evidence="1">Cell outer membrane</location>
        <topology evidence="1">Multi-pass membrane protein</topology>
    </subcellularLocation>
</comment>
<keyword evidence="3" id="KW-1134">Transmembrane beta strand</keyword>
<evidence type="ECO:0000256" key="8">
    <source>
        <dbReference type="ARBA" id="ARBA00023237"/>
    </source>
</evidence>
<evidence type="ECO:0000256" key="10">
    <source>
        <dbReference type="SAM" id="MobiDB-lite"/>
    </source>
</evidence>
<dbReference type="Gene3D" id="3.30.1330.60">
    <property type="entry name" value="OmpA-like domain"/>
    <property type="match status" value="1"/>
</dbReference>
<evidence type="ECO:0000256" key="7">
    <source>
        <dbReference type="ARBA" id="ARBA00023136"/>
    </source>
</evidence>
<accession>A0ABW7MZH2</accession>
<dbReference type="EMBL" id="JBAWKB010000002">
    <property type="protein sequence ID" value="MFH6772233.1"/>
    <property type="molecule type" value="Genomic_DNA"/>
</dbReference>
<gene>
    <name evidence="13" type="ORF">V8G58_09845</name>
</gene>
<keyword evidence="14" id="KW-1185">Reference proteome</keyword>
<dbReference type="InterPro" id="IPR006665">
    <property type="entry name" value="OmpA-like"/>
</dbReference>
<evidence type="ECO:0000256" key="6">
    <source>
        <dbReference type="ARBA" id="ARBA00023114"/>
    </source>
</evidence>
<dbReference type="RefSeq" id="WP_395360783.1">
    <property type="nucleotide sequence ID" value="NZ_JBAWKB010000002.1"/>
</dbReference>
<feature type="region of interest" description="Disordered" evidence="10">
    <location>
        <begin position="263"/>
        <end position="285"/>
    </location>
</feature>
<keyword evidence="5" id="KW-0406">Ion transport</keyword>
<dbReference type="PANTHER" id="PTHR30329">
    <property type="entry name" value="STATOR ELEMENT OF FLAGELLAR MOTOR COMPLEX"/>
    <property type="match status" value="1"/>
</dbReference>
<dbReference type="SUPFAM" id="SSF56925">
    <property type="entry name" value="OMPA-like"/>
    <property type="match status" value="1"/>
</dbReference>
<dbReference type="PRINTS" id="PR01021">
    <property type="entry name" value="OMPADOMAIN"/>
</dbReference>
<dbReference type="InterPro" id="IPR011250">
    <property type="entry name" value="OMP/PagP_B-barrel"/>
</dbReference>
<evidence type="ECO:0000256" key="2">
    <source>
        <dbReference type="ARBA" id="ARBA00022448"/>
    </source>
</evidence>
<name>A0ABW7MZH2_9FLAO</name>
<keyword evidence="7 9" id="KW-0472">Membrane</keyword>
<evidence type="ECO:0000256" key="9">
    <source>
        <dbReference type="PROSITE-ProRule" id="PRU00473"/>
    </source>
</evidence>